<evidence type="ECO:0000313" key="8">
    <source>
        <dbReference type="Proteomes" id="UP000499080"/>
    </source>
</evidence>
<keyword evidence="2 6" id="KW-0285">Flavoprotein</keyword>
<evidence type="ECO:0000256" key="4">
    <source>
        <dbReference type="ARBA" id="ARBA00022857"/>
    </source>
</evidence>
<evidence type="ECO:0000256" key="3">
    <source>
        <dbReference type="ARBA" id="ARBA00022827"/>
    </source>
</evidence>
<dbReference type="GO" id="GO:0004499">
    <property type="term" value="F:N,N-dimethylaniline monooxygenase activity"/>
    <property type="evidence" value="ECO:0007669"/>
    <property type="project" value="InterPro"/>
</dbReference>
<keyword evidence="6 7" id="KW-0503">Monooxygenase</keyword>
<protein>
    <recommendedName>
        <fullName evidence="6">Flavin-containing monooxygenase</fullName>
        <ecNumber evidence="6">1.-.-.-</ecNumber>
    </recommendedName>
</protein>
<keyword evidence="3 6" id="KW-0274">FAD</keyword>
<dbReference type="Gene3D" id="3.50.50.60">
    <property type="entry name" value="FAD/NAD(P)-binding domain"/>
    <property type="match status" value="1"/>
</dbReference>
<dbReference type="InterPro" id="IPR000960">
    <property type="entry name" value="Flavin_mOase"/>
</dbReference>
<evidence type="ECO:0000313" key="7">
    <source>
        <dbReference type="EMBL" id="GBN05601.1"/>
    </source>
</evidence>
<dbReference type="PANTHER" id="PTHR23023">
    <property type="entry name" value="DIMETHYLANILINE MONOOXYGENASE"/>
    <property type="match status" value="1"/>
</dbReference>
<evidence type="ECO:0000256" key="5">
    <source>
        <dbReference type="ARBA" id="ARBA00023002"/>
    </source>
</evidence>
<comment type="similarity">
    <text evidence="1 6">Belongs to the FMO family.</text>
</comment>
<dbReference type="GO" id="GO:0050661">
    <property type="term" value="F:NADP binding"/>
    <property type="evidence" value="ECO:0007669"/>
    <property type="project" value="InterPro"/>
</dbReference>
<evidence type="ECO:0000256" key="1">
    <source>
        <dbReference type="ARBA" id="ARBA00009183"/>
    </source>
</evidence>
<proteinExistence type="inferred from homology"/>
<dbReference type="Proteomes" id="UP000499080">
    <property type="component" value="Unassembled WGS sequence"/>
</dbReference>
<keyword evidence="5 6" id="KW-0560">Oxidoreductase</keyword>
<comment type="caution">
    <text evidence="7">The sequence shown here is derived from an EMBL/GenBank/DDBJ whole genome shotgun (WGS) entry which is preliminary data.</text>
</comment>
<name>A0A4Y2KTC8_ARAVE</name>
<keyword evidence="4" id="KW-0521">NADP</keyword>
<dbReference type="Pfam" id="PF00743">
    <property type="entry name" value="FMO-like"/>
    <property type="match status" value="1"/>
</dbReference>
<dbReference type="OrthoDB" id="66881at2759"/>
<sequence length="396" mass="45743">MHDDRCTRPTYTVNREELSFRSGALKSRSRDLTTKPPQPVSVLINLVRYSGYCVCFPRLGTRVRSAAERNLKFCHNLQSNRTIYLSTRSGAFVVTPAGPYGLLYDYIFLRLCFYYLVKVIPIHFVSWLLESLYLKPQLNKNTYKIKPSQDLLSKDPVLNDHINEKLSSEQVTQKPDIKCFTKDGIIFEGDTEVTEVDIVIMATWYTYKFPFLEDDIVTQEEGIINLYKCMFPIHLQHSTLAVIGFVMPFGPGFPILELQCRYAVQILAGKCKLPSYELMLKDVKEKYGSNLSRFTPSEKMSLRVDYIEYSNELASKFGAKPNLLKLLITDTGLFLRVLFGPSLPYQYRLQGPHCWDGARKAIIESRERMSWTIQDLNASKNIFQKFIKKILGFFFL</sequence>
<reference evidence="7 8" key="1">
    <citation type="journal article" date="2019" name="Sci. Rep.">
        <title>Orb-weaving spider Araneus ventricosus genome elucidates the spidroin gene catalogue.</title>
        <authorList>
            <person name="Kono N."/>
            <person name="Nakamura H."/>
            <person name="Ohtoshi R."/>
            <person name="Moran D.A.P."/>
            <person name="Shinohara A."/>
            <person name="Yoshida Y."/>
            <person name="Fujiwara M."/>
            <person name="Mori M."/>
            <person name="Tomita M."/>
            <person name="Arakawa K."/>
        </authorList>
    </citation>
    <scope>NUCLEOTIDE SEQUENCE [LARGE SCALE GENOMIC DNA]</scope>
</reference>
<dbReference type="InterPro" id="IPR050346">
    <property type="entry name" value="FMO-like"/>
</dbReference>
<dbReference type="PRINTS" id="PR00370">
    <property type="entry name" value="FMOXYGENASE"/>
</dbReference>
<dbReference type="SUPFAM" id="SSF51905">
    <property type="entry name" value="FAD/NAD(P)-binding domain"/>
    <property type="match status" value="1"/>
</dbReference>
<dbReference type="EC" id="1.-.-.-" evidence="6"/>
<dbReference type="GO" id="GO:0050660">
    <property type="term" value="F:flavin adenine dinucleotide binding"/>
    <property type="evidence" value="ECO:0007669"/>
    <property type="project" value="InterPro"/>
</dbReference>
<gene>
    <name evidence="7" type="primary">Fmo2_4</name>
    <name evidence="7" type="ORF">AVEN_273765_1</name>
</gene>
<organism evidence="7 8">
    <name type="scientific">Araneus ventricosus</name>
    <name type="common">Orbweaver spider</name>
    <name type="synonym">Epeira ventricosa</name>
    <dbReference type="NCBI Taxonomy" id="182803"/>
    <lineage>
        <taxon>Eukaryota</taxon>
        <taxon>Metazoa</taxon>
        <taxon>Ecdysozoa</taxon>
        <taxon>Arthropoda</taxon>
        <taxon>Chelicerata</taxon>
        <taxon>Arachnida</taxon>
        <taxon>Araneae</taxon>
        <taxon>Araneomorphae</taxon>
        <taxon>Entelegynae</taxon>
        <taxon>Araneoidea</taxon>
        <taxon>Araneidae</taxon>
        <taxon>Araneus</taxon>
    </lineage>
</organism>
<dbReference type="InterPro" id="IPR020946">
    <property type="entry name" value="Flavin_mOase-like"/>
</dbReference>
<evidence type="ECO:0000256" key="6">
    <source>
        <dbReference type="RuleBase" id="RU361177"/>
    </source>
</evidence>
<dbReference type="AlphaFoldDB" id="A0A4Y2KTC8"/>
<comment type="cofactor">
    <cofactor evidence="6">
        <name>FAD</name>
        <dbReference type="ChEBI" id="CHEBI:57692"/>
    </cofactor>
</comment>
<dbReference type="InterPro" id="IPR036188">
    <property type="entry name" value="FAD/NAD-bd_sf"/>
</dbReference>
<dbReference type="EMBL" id="BGPR01004983">
    <property type="protein sequence ID" value="GBN05601.1"/>
    <property type="molecule type" value="Genomic_DNA"/>
</dbReference>
<keyword evidence="8" id="KW-1185">Reference proteome</keyword>
<accession>A0A4Y2KTC8</accession>
<evidence type="ECO:0000256" key="2">
    <source>
        <dbReference type="ARBA" id="ARBA00022630"/>
    </source>
</evidence>